<evidence type="ECO:0000256" key="1">
    <source>
        <dbReference type="SAM" id="MobiDB-lite"/>
    </source>
</evidence>
<dbReference type="Pfam" id="PF11583">
    <property type="entry name" value="AurF"/>
    <property type="match status" value="1"/>
</dbReference>
<dbReference type="GO" id="GO:0016491">
    <property type="term" value="F:oxidoreductase activity"/>
    <property type="evidence" value="ECO:0007669"/>
    <property type="project" value="InterPro"/>
</dbReference>
<feature type="compositionally biased region" description="Basic and acidic residues" evidence="1">
    <location>
        <begin position="1"/>
        <end position="20"/>
    </location>
</feature>
<evidence type="ECO:0000313" key="2">
    <source>
        <dbReference type="EMBL" id="MBB3041083.1"/>
    </source>
</evidence>
<dbReference type="InterPro" id="IPR012348">
    <property type="entry name" value="RNR-like"/>
</dbReference>
<evidence type="ECO:0000313" key="3">
    <source>
        <dbReference type="Proteomes" id="UP000589626"/>
    </source>
</evidence>
<dbReference type="InterPro" id="IPR025859">
    <property type="entry name" value="AurF/CmlI"/>
</dbReference>
<dbReference type="Gene3D" id="1.10.620.20">
    <property type="entry name" value="Ribonucleotide Reductase, subunit A"/>
    <property type="match status" value="1"/>
</dbReference>
<evidence type="ECO:0008006" key="4">
    <source>
        <dbReference type="Google" id="ProtNLM"/>
    </source>
</evidence>
<proteinExistence type="predicted"/>
<dbReference type="EMBL" id="JACHWR010000001">
    <property type="protein sequence ID" value="MBB3041083.1"/>
    <property type="molecule type" value="Genomic_DNA"/>
</dbReference>
<gene>
    <name evidence="2" type="ORF">FHU40_000884</name>
</gene>
<sequence>MMMTDTRTDSTADAVPDRLLRSSAKQSCDPEVDLDWGAPLADGLWFMQPERMSLYGTPLWDRMSEAQRIELSRHEVASISSVGLWFELILMQMMVRDLYDADPRSRRMHYALTEVGDECRHSLMFGKAIERIGVPSYGPQPTIHRLGRLMKTVGVGVSAYASILVAEEILDRWQRELMRDERVQPLVRMVCRIHVLEEARHMTFARDEVERMLPRLGRLTLTWHQAALAQTAFLVARALVNPEAYRAVGIDPREGRRVALGNPHYRDTLAWMGERVTGYLDELGLIPAHQRPLWTRSMLLR</sequence>
<dbReference type="RefSeq" id="WP_246389938.1">
    <property type="nucleotide sequence ID" value="NZ_JACHWR010000001.1"/>
</dbReference>
<comment type="caution">
    <text evidence="2">The sequence shown here is derived from an EMBL/GenBank/DDBJ whole genome shotgun (WGS) entry which is preliminary data.</text>
</comment>
<accession>A0A7W4VT86</accession>
<dbReference type="Proteomes" id="UP000589626">
    <property type="component" value="Unassembled WGS sequence"/>
</dbReference>
<keyword evidence="3" id="KW-1185">Reference proteome</keyword>
<dbReference type="InterPro" id="IPR009078">
    <property type="entry name" value="Ferritin-like_SF"/>
</dbReference>
<reference evidence="2 3" key="1">
    <citation type="submission" date="2020-08" db="EMBL/GenBank/DDBJ databases">
        <title>Sequencing the genomes of 1000 actinobacteria strains.</title>
        <authorList>
            <person name="Klenk H.-P."/>
        </authorList>
    </citation>
    <scope>NUCLEOTIDE SEQUENCE [LARGE SCALE GENOMIC DNA]</scope>
    <source>
        <strain evidence="2 3">DSM 105498</strain>
    </source>
</reference>
<protein>
    <recommendedName>
        <fullName evidence="4">Diiron oxygenase</fullName>
    </recommendedName>
</protein>
<name>A0A7W4VT86_9ACTN</name>
<dbReference type="AlphaFoldDB" id="A0A7W4VT86"/>
<dbReference type="SUPFAM" id="SSF47240">
    <property type="entry name" value="Ferritin-like"/>
    <property type="match status" value="1"/>
</dbReference>
<organism evidence="2 3">
    <name type="scientific">Nocardioides soli</name>
    <dbReference type="NCBI Taxonomy" id="1036020"/>
    <lineage>
        <taxon>Bacteria</taxon>
        <taxon>Bacillati</taxon>
        <taxon>Actinomycetota</taxon>
        <taxon>Actinomycetes</taxon>
        <taxon>Propionibacteriales</taxon>
        <taxon>Nocardioidaceae</taxon>
        <taxon>Nocardioides</taxon>
    </lineage>
</organism>
<feature type="region of interest" description="Disordered" evidence="1">
    <location>
        <begin position="1"/>
        <end position="26"/>
    </location>
</feature>